<dbReference type="InterPro" id="IPR001444">
    <property type="entry name" value="Flag_bb_rod_N"/>
</dbReference>
<evidence type="ECO:0000256" key="2">
    <source>
        <dbReference type="ARBA" id="ARBA00009677"/>
    </source>
</evidence>
<evidence type="ECO:0000256" key="5">
    <source>
        <dbReference type="RuleBase" id="RU362116"/>
    </source>
</evidence>
<dbReference type="InterPro" id="IPR019776">
    <property type="entry name" value="Flagellar_basal_body_rod_CS"/>
</dbReference>
<dbReference type="SUPFAM" id="SSF117143">
    <property type="entry name" value="Flagellar hook protein flgE"/>
    <property type="match status" value="1"/>
</dbReference>
<keyword evidence="11" id="KW-1185">Reference proteome</keyword>
<dbReference type="GO" id="GO:0009425">
    <property type="term" value="C:bacterial-type flagellum basal body"/>
    <property type="evidence" value="ECO:0007669"/>
    <property type="project" value="UniProtKB-SubCell"/>
</dbReference>
<dbReference type="Gene3D" id="2.60.98.20">
    <property type="entry name" value="Flagellar hook protein FlgE"/>
    <property type="match status" value="1"/>
</dbReference>
<dbReference type="Proteomes" id="UP000294919">
    <property type="component" value="Unassembled WGS sequence"/>
</dbReference>
<dbReference type="PANTHER" id="PTHR30435:SF1">
    <property type="entry name" value="FLAGELLAR HOOK PROTEIN FLGE"/>
    <property type="match status" value="1"/>
</dbReference>
<accession>A0A4R2L116</accession>
<dbReference type="InterPro" id="IPR020013">
    <property type="entry name" value="Flagellar_FlgE/F/G"/>
</dbReference>
<dbReference type="NCBIfam" id="TIGR03506">
    <property type="entry name" value="FlgEFG_subfam"/>
    <property type="match status" value="1"/>
</dbReference>
<protein>
    <recommendedName>
        <fullName evidence="3 5">Flagellar hook protein FlgE</fullName>
    </recommendedName>
</protein>
<dbReference type="Pfam" id="PF07559">
    <property type="entry name" value="FlgE_D2"/>
    <property type="match status" value="1"/>
</dbReference>
<dbReference type="PROSITE" id="PS00588">
    <property type="entry name" value="FLAGELLA_BB_ROD"/>
    <property type="match status" value="1"/>
</dbReference>
<dbReference type="Pfam" id="PF00460">
    <property type="entry name" value="Flg_bb_rod"/>
    <property type="match status" value="1"/>
</dbReference>
<keyword evidence="4 5" id="KW-0975">Bacterial flagellum</keyword>
<keyword evidence="10" id="KW-0966">Cell projection</keyword>
<feature type="domain" description="Flagellar basal body rod protein N-terminal" evidence="6">
    <location>
        <begin position="7"/>
        <end position="35"/>
    </location>
</feature>
<evidence type="ECO:0000256" key="3">
    <source>
        <dbReference type="ARBA" id="ARBA00019015"/>
    </source>
</evidence>
<comment type="function">
    <text evidence="5">A flexible structure which links the flagellar filament to the drive apparatus in the basal body.</text>
</comment>
<dbReference type="EMBL" id="SLWV01000001">
    <property type="protein sequence ID" value="TCO79943.1"/>
    <property type="molecule type" value="Genomic_DNA"/>
</dbReference>
<dbReference type="RefSeq" id="WP_132241729.1">
    <property type="nucleotide sequence ID" value="NZ_SLWV01000001.1"/>
</dbReference>
<dbReference type="Pfam" id="PF22692">
    <property type="entry name" value="LlgE_F_G_D1"/>
    <property type="match status" value="1"/>
</dbReference>
<dbReference type="InterPro" id="IPR010930">
    <property type="entry name" value="Flg_bb/hook_C_dom"/>
</dbReference>
<sequence>MMRALFTAVSGLGVHKSKMDVISNNIANVNTVGYKKSRMTFKETFNQTLQGASAPQGGRGGTNPQQIGLGVGIGAMDTIHTIGVAETTDVPTDLMINGDGFFMVSDDASFLNRSYTRAGNFQIDRAGNLNNADGLRVLGYRVEDMGENPTFKSNLEGLVISKAMTFPAKATTKVTLTGQLNSETEKTIDLGTVGVEPAQGNVSDDPTKDAVLLLKNGKYEVNPTYADAVAKEVSFQAFDNLGGMHNFKQVYIKIKDKQVAAGPPAINNSQYQVETFYVKKDGTMLHAGAATTPPTATGTSPILEFDSSGKLVNTPKLSLEVGAGLTNGAGALGFDVELNSDNIIMTSGESTMSDEQDGYKQGSLDTYTIGQDGIIQGTFTNGMKCSIGRLALAKFKNPAGLLKTSGNMFINTANSGSPIVGKPGESGFSTLAGGKLEMSNVDIAKEFTDMITTQRGFQASAKIITTSDEILQELVNLKR</sequence>
<dbReference type="GO" id="GO:0009424">
    <property type="term" value="C:bacterial-type flagellum hook"/>
    <property type="evidence" value="ECO:0007669"/>
    <property type="project" value="TreeGrafter"/>
</dbReference>
<dbReference type="PANTHER" id="PTHR30435">
    <property type="entry name" value="FLAGELLAR PROTEIN"/>
    <property type="match status" value="1"/>
</dbReference>
<evidence type="ECO:0000313" key="10">
    <source>
        <dbReference type="EMBL" id="TCO79943.1"/>
    </source>
</evidence>
<feature type="domain" description="Flagellar hook protein FlgE D2" evidence="8">
    <location>
        <begin position="220"/>
        <end position="359"/>
    </location>
</feature>
<evidence type="ECO:0000259" key="6">
    <source>
        <dbReference type="Pfam" id="PF00460"/>
    </source>
</evidence>
<dbReference type="OrthoDB" id="9804559at2"/>
<comment type="caution">
    <text evidence="10">The sequence shown here is derived from an EMBL/GenBank/DDBJ whole genome shotgun (WGS) entry which is preliminary data.</text>
</comment>
<name>A0A4R2L116_9FIRM</name>
<evidence type="ECO:0000313" key="11">
    <source>
        <dbReference type="Proteomes" id="UP000294919"/>
    </source>
</evidence>
<dbReference type="InterPro" id="IPR053967">
    <property type="entry name" value="LlgE_F_G-like_D1"/>
</dbReference>
<dbReference type="GO" id="GO:0005829">
    <property type="term" value="C:cytosol"/>
    <property type="evidence" value="ECO:0007669"/>
    <property type="project" value="TreeGrafter"/>
</dbReference>
<evidence type="ECO:0000256" key="1">
    <source>
        <dbReference type="ARBA" id="ARBA00004117"/>
    </source>
</evidence>
<evidence type="ECO:0000259" key="8">
    <source>
        <dbReference type="Pfam" id="PF07559"/>
    </source>
</evidence>
<evidence type="ECO:0000259" key="7">
    <source>
        <dbReference type="Pfam" id="PF06429"/>
    </source>
</evidence>
<gene>
    <name evidence="10" type="ORF">EV214_101177</name>
</gene>
<dbReference type="InterPro" id="IPR011491">
    <property type="entry name" value="FlgE_D2"/>
</dbReference>
<comment type="similarity">
    <text evidence="2 5">Belongs to the flagella basal body rod proteins family.</text>
</comment>
<proteinExistence type="inferred from homology"/>
<dbReference type="GO" id="GO:0071978">
    <property type="term" value="P:bacterial-type flagellum-dependent swarming motility"/>
    <property type="evidence" value="ECO:0007669"/>
    <property type="project" value="TreeGrafter"/>
</dbReference>
<dbReference type="InterPro" id="IPR037058">
    <property type="entry name" value="Falgellar_hook_FlgE_sf"/>
</dbReference>
<comment type="subcellular location">
    <subcellularLocation>
        <location evidence="1 5">Bacterial flagellum basal body</location>
    </subcellularLocation>
</comment>
<feature type="domain" description="Flagellar hook protein FlgE/F/G-like D1" evidence="9">
    <location>
        <begin position="95"/>
        <end position="170"/>
    </location>
</feature>
<keyword evidence="10" id="KW-0282">Flagellum</keyword>
<dbReference type="Pfam" id="PF06429">
    <property type="entry name" value="Flg_bbr_C"/>
    <property type="match status" value="1"/>
</dbReference>
<evidence type="ECO:0000256" key="4">
    <source>
        <dbReference type="ARBA" id="ARBA00023143"/>
    </source>
</evidence>
<organism evidence="10 11">
    <name type="scientific">Marinisporobacter balticus</name>
    <dbReference type="NCBI Taxonomy" id="2018667"/>
    <lineage>
        <taxon>Bacteria</taxon>
        <taxon>Bacillati</taxon>
        <taxon>Bacillota</taxon>
        <taxon>Clostridia</taxon>
        <taxon>Peptostreptococcales</taxon>
        <taxon>Thermotaleaceae</taxon>
        <taxon>Marinisporobacter</taxon>
    </lineage>
</organism>
<dbReference type="AlphaFoldDB" id="A0A4R2L116"/>
<reference evidence="10 11" key="1">
    <citation type="submission" date="2019-03" db="EMBL/GenBank/DDBJ databases">
        <title>Genomic Encyclopedia of Type Strains, Phase IV (KMG-IV): sequencing the most valuable type-strain genomes for metagenomic binning, comparative biology and taxonomic classification.</title>
        <authorList>
            <person name="Goeker M."/>
        </authorList>
    </citation>
    <scope>NUCLEOTIDE SEQUENCE [LARGE SCALE GENOMIC DNA]</scope>
    <source>
        <strain evidence="10 11">DSM 102940</strain>
    </source>
</reference>
<dbReference type="InterPro" id="IPR037925">
    <property type="entry name" value="FlgE/F/G-like"/>
</dbReference>
<keyword evidence="10" id="KW-0969">Cilium</keyword>
<feature type="domain" description="Flagellar basal-body/hook protein C-terminal" evidence="7">
    <location>
        <begin position="434"/>
        <end position="477"/>
    </location>
</feature>
<evidence type="ECO:0000259" key="9">
    <source>
        <dbReference type="Pfam" id="PF22692"/>
    </source>
</evidence>